<organism evidence="2">
    <name type="scientific">bioreactor metagenome</name>
    <dbReference type="NCBI Taxonomy" id="1076179"/>
    <lineage>
        <taxon>unclassified sequences</taxon>
        <taxon>metagenomes</taxon>
        <taxon>ecological metagenomes</taxon>
    </lineage>
</organism>
<keyword evidence="1" id="KW-1133">Transmembrane helix</keyword>
<accession>A0A645DM13</accession>
<feature type="transmembrane region" description="Helical" evidence="1">
    <location>
        <begin position="20"/>
        <end position="42"/>
    </location>
</feature>
<keyword evidence="1" id="KW-0812">Transmembrane</keyword>
<protein>
    <submittedName>
        <fullName evidence="2">Uncharacterized protein</fullName>
    </submittedName>
</protein>
<dbReference type="AlphaFoldDB" id="A0A645DM13"/>
<comment type="caution">
    <text evidence="2">The sequence shown here is derived from an EMBL/GenBank/DDBJ whole genome shotgun (WGS) entry which is preliminary data.</text>
</comment>
<name>A0A645DM13_9ZZZZ</name>
<sequence>MSKDAYMTSIIGMFRSEKAFFVPIRIFLNSGFAFVCGCRITLHPHTIDFFVLRRVASILPVFPAAQREAARQINDP</sequence>
<proteinExistence type="predicted"/>
<gene>
    <name evidence="2" type="ORF">SDC9_136938</name>
</gene>
<evidence type="ECO:0000256" key="1">
    <source>
        <dbReference type="SAM" id="Phobius"/>
    </source>
</evidence>
<keyword evidence="1" id="KW-0472">Membrane</keyword>
<evidence type="ECO:0000313" key="2">
    <source>
        <dbReference type="EMBL" id="MPM89823.1"/>
    </source>
</evidence>
<dbReference type="EMBL" id="VSSQ01037196">
    <property type="protein sequence ID" value="MPM89823.1"/>
    <property type="molecule type" value="Genomic_DNA"/>
</dbReference>
<reference evidence="2" key="1">
    <citation type="submission" date="2019-08" db="EMBL/GenBank/DDBJ databases">
        <authorList>
            <person name="Kucharzyk K."/>
            <person name="Murdoch R.W."/>
            <person name="Higgins S."/>
            <person name="Loffler F."/>
        </authorList>
    </citation>
    <scope>NUCLEOTIDE SEQUENCE</scope>
</reference>